<dbReference type="Proteomes" id="UP000325081">
    <property type="component" value="Unassembled WGS sequence"/>
</dbReference>
<dbReference type="PANTHER" id="PTHR35324">
    <property type="entry name" value="BNAA08G03750D PROTEIN"/>
    <property type="match status" value="1"/>
</dbReference>
<feature type="compositionally biased region" description="Polar residues" evidence="1">
    <location>
        <begin position="1"/>
        <end position="12"/>
    </location>
</feature>
<name>A0A5A7PDH1_STRAF</name>
<dbReference type="GO" id="GO:0016301">
    <property type="term" value="F:kinase activity"/>
    <property type="evidence" value="ECO:0007669"/>
    <property type="project" value="UniProtKB-KW"/>
</dbReference>
<dbReference type="PANTHER" id="PTHR35324:SF4">
    <property type="entry name" value="EXPRESSED PROTEIN"/>
    <property type="match status" value="1"/>
</dbReference>
<comment type="caution">
    <text evidence="2">The sequence shown here is derived from an EMBL/GenBank/DDBJ whole genome shotgun (WGS) entry which is preliminary data.</text>
</comment>
<evidence type="ECO:0000313" key="2">
    <source>
        <dbReference type="EMBL" id="GER30821.1"/>
    </source>
</evidence>
<sequence>MAFMISQNQPSFSDEAEKIISRKEESERKGSISSHLLLKSSSQSLDKSVVLRRIRHHKAMNKVKNTLRALSRPDISDDYYSEEFYQHKWLQQGDCFTSP</sequence>
<dbReference type="EMBL" id="BKCP01004405">
    <property type="protein sequence ID" value="GER30821.1"/>
    <property type="molecule type" value="Genomic_DNA"/>
</dbReference>
<accession>A0A5A7PDH1</accession>
<proteinExistence type="predicted"/>
<feature type="compositionally biased region" description="Basic and acidic residues" evidence="1">
    <location>
        <begin position="15"/>
        <end position="30"/>
    </location>
</feature>
<gene>
    <name evidence="2" type="ORF">STAS_06784</name>
</gene>
<feature type="region of interest" description="Disordered" evidence="1">
    <location>
        <begin position="1"/>
        <end position="35"/>
    </location>
</feature>
<evidence type="ECO:0000313" key="3">
    <source>
        <dbReference type="Proteomes" id="UP000325081"/>
    </source>
</evidence>
<keyword evidence="3" id="KW-1185">Reference proteome</keyword>
<keyword evidence="2" id="KW-0418">Kinase</keyword>
<keyword evidence="2" id="KW-0808">Transferase</keyword>
<reference evidence="3" key="1">
    <citation type="journal article" date="2019" name="Curr. Biol.">
        <title>Genome Sequence of Striga asiatica Provides Insight into the Evolution of Plant Parasitism.</title>
        <authorList>
            <person name="Yoshida S."/>
            <person name="Kim S."/>
            <person name="Wafula E.K."/>
            <person name="Tanskanen J."/>
            <person name="Kim Y.M."/>
            <person name="Honaas L."/>
            <person name="Yang Z."/>
            <person name="Spallek T."/>
            <person name="Conn C.E."/>
            <person name="Ichihashi Y."/>
            <person name="Cheong K."/>
            <person name="Cui S."/>
            <person name="Der J.P."/>
            <person name="Gundlach H."/>
            <person name="Jiao Y."/>
            <person name="Hori C."/>
            <person name="Ishida J.K."/>
            <person name="Kasahara H."/>
            <person name="Kiba T."/>
            <person name="Kim M.S."/>
            <person name="Koo N."/>
            <person name="Laohavisit A."/>
            <person name="Lee Y.H."/>
            <person name="Lumba S."/>
            <person name="McCourt P."/>
            <person name="Mortimer J.C."/>
            <person name="Mutuku J.M."/>
            <person name="Nomura T."/>
            <person name="Sasaki-Sekimoto Y."/>
            <person name="Seto Y."/>
            <person name="Wang Y."/>
            <person name="Wakatake T."/>
            <person name="Sakakibara H."/>
            <person name="Demura T."/>
            <person name="Yamaguchi S."/>
            <person name="Yoneyama K."/>
            <person name="Manabe R.I."/>
            <person name="Nelson D.C."/>
            <person name="Schulman A.H."/>
            <person name="Timko M.P."/>
            <person name="dePamphilis C.W."/>
            <person name="Choi D."/>
            <person name="Shirasu K."/>
        </authorList>
    </citation>
    <scope>NUCLEOTIDE SEQUENCE [LARGE SCALE GENOMIC DNA]</scope>
    <source>
        <strain evidence="3">cv. UVA1</strain>
    </source>
</reference>
<organism evidence="2 3">
    <name type="scientific">Striga asiatica</name>
    <name type="common">Asiatic witchweed</name>
    <name type="synonym">Buchnera asiatica</name>
    <dbReference type="NCBI Taxonomy" id="4170"/>
    <lineage>
        <taxon>Eukaryota</taxon>
        <taxon>Viridiplantae</taxon>
        <taxon>Streptophyta</taxon>
        <taxon>Embryophyta</taxon>
        <taxon>Tracheophyta</taxon>
        <taxon>Spermatophyta</taxon>
        <taxon>Magnoliopsida</taxon>
        <taxon>eudicotyledons</taxon>
        <taxon>Gunneridae</taxon>
        <taxon>Pentapetalae</taxon>
        <taxon>asterids</taxon>
        <taxon>lamiids</taxon>
        <taxon>Lamiales</taxon>
        <taxon>Orobanchaceae</taxon>
        <taxon>Buchnereae</taxon>
        <taxon>Striga</taxon>
    </lineage>
</organism>
<evidence type="ECO:0000256" key="1">
    <source>
        <dbReference type="SAM" id="MobiDB-lite"/>
    </source>
</evidence>
<protein>
    <submittedName>
        <fullName evidence="2">Calcium-dependent protein kinase 33</fullName>
    </submittedName>
</protein>
<dbReference type="AlphaFoldDB" id="A0A5A7PDH1"/>
<dbReference type="OrthoDB" id="912311at2759"/>